<proteinExistence type="predicted"/>
<dbReference type="EMBL" id="GBRH01232066">
    <property type="protein sequence ID" value="JAD65829.1"/>
    <property type="molecule type" value="Transcribed_RNA"/>
</dbReference>
<sequence>MLLLFVARCSTSTCLHNLINLPAKALCFICLVASHVMESKSMT</sequence>
<reference evidence="1" key="1">
    <citation type="submission" date="2014-09" db="EMBL/GenBank/DDBJ databases">
        <authorList>
            <person name="Magalhaes I.L.F."/>
            <person name="Oliveira U."/>
            <person name="Santos F.R."/>
            <person name="Vidigal T.H.D.A."/>
            <person name="Brescovit A.D."/>
            <person name="Santos A.J."/>
        </authorList>
    </citation>
    <scope>NUCLEOTIDE SEQUENCE</scope>
    <source>
        <tissue evidence="1">Shoot tissue taken approximately 20 cm above the soil surface</tissue>
    </source>
</reference>
<reference evidence="1" key="2">
    <citation type="journal article" date="2015" name="Data Brief">
        <title>Shoot transcriptome of the giant reed, Arundo donax.</title>
        <authorList>
            <person name="Barrero R.A."/>
            <person name="Guerrero F.D."/>
            <person name="Moolhuijzen P."/>
            <person name="Goolsby J.A."/>
            <person name="Tidwell J."/>
            <person name="Bellgard S.E."/>
            <person name="Bellgard M.I."/>
        </authorList>
    </citation>
    <scope>NUCLEOTIDE SEQUENCE</scope>
    <source>
        <tissue evidence="1">Shoot tissue taken approximately 20 cm above the soil surface</tissue>
    </source>
</reference>
<protein>
    <submittedName>
        <fullName evidence="1">Uncharacterized protein</fullName>
    </submittedName>
</protein>
<accession>A0A0A9BPD1</accession>
<evidence type="ECO:0000313" key="1">
    <source>
        <dbReference type="EMBL" id="JAD65829.1"/>
    </source>
</evidence>
<dbReference type="AlphaFoldDB" id="A0A0A9BPD1"/>
<name>A0A0A9BPD1_ARUDO</name>
<organism evidence="1">
    <name type="scientific">Arundo donax</name>
    <name type="common">Giant reed</name>
    <name type="synonym">Donax arundinaceus</name>
    <dbReference type="NCBI Taxonomy" id="35708"/>
    <lineage>
        <taxon>Eukaryota</taxon>
        <taxon>Viridiplantae</taxon>
        <taxon>Streptophyta</taxon>
        <taxon>Embryophyta</taxon>
        <taxon>Tracheophyta</taxon>
        <taxon>Spermatophyta</taxon>
        <taxon>Magnoliopsida</taxon>
        <taxon>Liliopsida</taxon>
        <taxon>Poales</taxon>
        <taxon>Poaceae</taxon>
        <taxon>PACMAD clade</taxon>
        <taxon>Arundinoideae</taxon>
        <taxon>Arundineae</taxon>
        <taxon>Arundo</taxon>
    </lineage>
</organism>